<proteinExistence type="inferred from homology"/>
<keyword evidence="4" id="KW-1185">Reference proteome</keyword>
<dbReference type="RefSeq" id="WP_114433072.1">
    <property type="nucleotide sequence ID" value="NZ_QPJM01000042.1"/>
</dbReference>
<dbReference type="SUPFAM" id="SSF143120">
    <property type="entry name" value="YefM-like"/>
    <property type="match status" value="1"/>
</dbReference>
<dbReference type="InterPro" id="IPR006442">
    <property type="entry name" value="Antitoxin_Phd/YefM"/>
</dbReference>
<reference evidence="3 4" key="1">
    <citation type="submission" date="2018-07" db="EMBL/GenBank/DDBJ databases">
        <title>Genomic Encyclopedia of Type Strains, Phase III (KMG-III): the genomes of soil and plant-associated and newly described type strains.</title>
        <authorList>
            <person name="Whitman W."/>
        </authorList>
    </citation>
    <scope>NUCLEOTIDE SEQUENCE [LARGE SCALE GENOMIC DNA]</scope>
    <source>
        <strain evidence="3 4">31-25a</strain>
    </source>
</reference>
<dbReference type="Pfam" id="PF02604">
    <property type="entry name" value="PhdYeFM_antitox"/>
    <property type="match status" value="1"/>
</dbReference>
<accession>A0A368YBX5</accession>
<comment type="similarity">
    <text evidence="1 2">Belongs to the phD/YefM antitoxin family.</text>
</comment>
<name>A0A368YBX5_9HYPH</name>
<evidence type="ECO:0000256" key="1">
    <source>
        <dbReference type="ARBA" id="ARBA00009981"/>
    </source>
</evidence>
<evidence type="ECO:0000313" key="3">
    <source>
        <dbReference type="EMBL" id="RCW77615.1"/>
    </source>
</evidence>
<dbReference type="EMBL" id="QPJM01000042">
    <property type="protein sequence ID" value="RCW77615.1"/>
    <property type="molecule type" value="Genomic_DNA"/>
</dbReference>
<gene>
    <name evidence="3" type="ORF">C7476_1426</name>
</gene>
<dbReference type="NCBIfam" id="TIGR01552">
    <property type="entry name" value="phd_fam"/>
    <property type="match status" value="1"/>
</dbReference>
<dbReference type="OrthoDB" id="517402at2"/>
<evidence type="ECO:0000313" key="4">
    <source>
        <dbReference type="Proteomes" id="UP000253324"/>
    </source>
</evidence>
<comment type="function">
    <text evidence="2">Antitoxin component of a type II toxin-antitoxin (TA) system.</text>
</comment>
<dbReference type="Proteomes" id="UP000253324">
    <property type="component" value="Unassembled WGS sequence"/>
</dbReference>
<evidence type="ECO:0000256" key="2">
    <source>
        <dbReference type="RuleBase" id="RU362080"/>
    </source>
</evidence>
<dbReference type="Gene3D" id="3.40.1620.10">
    <property type="entry name" value="YefM-like domain"/>
    <property type="match status" value="1"/>
</dbReference>
<dbReference type="InterPro" id="IPR036165">
    <property type="entry name" value="YefM-like_sf"/>
</dbReference>
<protein>
    <recommendedName>
        <fullName evidence="2">Antitoxin</fullName>
    </recommendedName>
</protein>
<sequence>MKSINLKEAKAGFSAIIDAAEHGLPTTITKHGRPAAIIVPIADAARIYPVDRPSFGEFLLSFPGGGIEFERNPSPSREIDL</sequence>
<organism evidence="3 4">
    <name type="scientific">Phyllobacterium bourgognense</name>
    <dbReference type="NCBI Taxonomy" id="314236"/>
    <lineage>
        <taxon>Bacteria</taxon>
        <taxon>Pseudomonadati</taxon>
        <taxon>Pseudomonadota</taxon>
        <taxon>Alphaproteobacteria</taxon>
        <taxon>Hyphomicrobiales</taxon>
        <taxon>Phyllobacteriaceae</taxon>
        <taxon>Phyllobacterium</taxon>
    </lineage>
</organism>
<comment type="caution">
    <text evidence="3">The sequence shown here is derived from an EMBL/GenBank/DDBJ whole genome shotgun (WGS) entry which is preliminary data.</text>
</comment>
<dbReference type="AlphaFoldDB" id="A0A368YBX5"/>